<dbReference type="SUPFAM" id="SSF53850">
    <property type="entry name" value="Periplasmic binding protein-like II"/>
    <property type="match status" value="1"/>
</dbReference>
<comment type="caution">
    <text evidence="2">The sequence shown here is derived from an EMBL/GenBank/DDBJ whole genome shotgun (WGS) entry which is preliminary data.</text>
</comment>
<dbReference type="EMBL" id="JBHLZP010000071">
    <property type="protein sequence ID" value="MFB9833029.1"/>
    <property type="molecule type" value="Genomic_DNA"/>
</dbReference>
<proteinExistence type="predicted"/>
<evidence type="ECO:0000313" key="2">
    <source>
        <dbReference type="EMBL" id="MFB9833029.1"/>
    </source>
</evidence>
<evidence type="ECO:0000256" key="1">
    <source>
        <dbReference type="SAM" id="SignalP"/>
    </source>
</evidence>
<dbReference type="PROSITE" id="PS51257">
    <property type="entry name" value="PROKAR_LIPOPROTEIN"/>
    <property type="match status" value="1"/>
</dbReference>
<protein>
    <submittedName>
        <fullName evidence="2">ABC transporter substrate-binding protein</fullName>
    </submittedName>
</protein>
<gene>
    <name evidence="2" type="ORF">ACFFNX_12610</name>
</gene>
<dbReference type="Pfam" id="PF01547">
    <property type="entry name" value="SBP_bac_1"/>
    <property type="match status" value="1"/>
</dbReference>
<keyword evidence="3" id="KW-1185">Reference proteome</keyword>
<accession>A0ABV5YFV0</accession>
<sequence length="431" mass="45679">MSDVVSRRRFLGIGAMGLSTMALGACGSWGGAKAGGSGSLRAAWYGGDPVHTALEKVLAHYQATHSGQKVNGEHAAFDDYWPKLSTETAARNSPDVMRMSMTYFTDYAGRGALRDMTGYIGKTIDISTMEKGVAGSGVVDGKRYGVGQSSIANAVFVNRELIESVGAKVPSEDWTWDGLASWAKAVGQSGNGKVAGTSDHSGHLELFEPYARQHGKSLFTTDGRALAAGQDLVEQWWAYWADLRAAKGTPTASVTAAVTGFETDPIVTGKAAVDFGWVQQIQFLQALMKQELDIMTIPNLPNGKPGLYVDSQDMWSIASTSTSPDAAAELIDYLVNDDFAIKTIGVVLGVPPSKHAVDLLSLEPKSPAGKAVAYVQGLGDKAAAPPPPWPKGYSQLSTLFKKISQDIGFGRSTPSKGAASFYGQSKQILDT</sequence>
<reference evidence="2 3" key="1">
    <citation type="submission" date="2024-09" db="EMBL/GenBank/DDBJ databases">
        <authorList>
            <person name="Sun Q."/>
            <person name="Mori K."/>
        </authorList>
    </citation>
    <scope>NUCLEOTIDE SEQUENCE [LARGE SCALE GENOMIC DNA]</scope>
    <source>
        <strain evidence="2 3">TBRC 0563</strain>
    </source>
</reference>
<feature type="signal peptide" evidence="1">
    <location>
        <begin position="1"/>
        <end position="24"/>
    </location>
</feature>
<dbReference type="PROSITE" id="PS51318">
    <property type="entry name" value="TAT"/>
    <property type="match status" value="1"/>
</dbReference>
<dbReference type="Proteomes" id="UP001589627">
    <property type="component" value="Unassembled WGS sequence"/>
</dbReference>
<dbReference type="PANTHER" id="PTHR43649">
    <property type="entry name" value="ARABINOSE-BINDING PROTEIN-RELATED"/>
    <property type="match status" value="1"/>
</dbReference>
<organism evidence="2 3">
    <name type="scientific">Actinoallomurus acaciae</name>
    <dbReference type="NCBI Taxonomy" id="502577"/>
    <lineage>
        <taxon>Bacteria</taxon>
        <taxon>Bacillati</taxon>
        <taxon>Actinomycetota</taxon>
        <taxon>Actinomycetes</taxon>
        <taxon>Streptosporangiales</taxon>
        <taxon>Thermomonosporaceae</taxon>
        <taxon>Actinoallomurus</taxon>
    </lineage>
</organism>
<dbReference type="InterPro" id="IPR006311">
    <property type="entry name" value="TAT_signal"/>
</dbReference>
<dbReference type="RefSeq" id="WP_378199869.1">
    <property type="nucleotide sequence ID" value="NZ_JBHLZP010000071.1"/>
</dbReference>
<dbReference type="InterPro" id="IPR006059">
    <property type="entry name" value="SBP"/>
</dbReference>
<name>A0ABV5YFV0_9ACTN</name>
<dbReference type="InterPro" id="IPR050490">
    <property type="entry name" value="Bact_solute-bd_prot1"/>
</dbReference>
<keyword evidence="1" id="KW-0732">Signal</keyword>
<feature type="chain" id="PRO_5046162171" evidence="1">
    <location>
        <begin position="25"/>
        <end position="431"/>
    </location>
</feature>
<dbReference type="Gene3D" id="3.40.190.10">
    <property type="entry name" value="Periplasmic binding protein-like II"/>
    <property type="match status" value="2"/>
</dbReference>
<dbReference type="PANTHER" id="PTHR43649:SF11">
    <property type="entry name" value="ABC TRANSPORTER SUBSTRATE-BINDING PROTEIN YESO-RELATED"/>
    <property type="match status" value="1"/>
</dbReference>
<evidence type="ECO:0000313" key="3">
    <source>
        <dbReference type="Proteomes" id="UP001589627"/>
    </source>
</evidence>